<gene>
    <name evidence="1" type="ORF">MML48_6g00007663</name>
</gene>
<organism evidence="1 2">
    <name type="scientific">Holotrichia oblita</name>
    <name type="common">Chafer beetle</name>
    <dbReference type="NCBI Taxonomy" id="644536"/>
    <lineage>
        <taxon>Eukaryota</taxon>
        <taxon>Metazoa</taxon>
        <taxon>Ecdysozoa</taxon>
        <taxon>Arthropoda</taxon>
        <taxon>Hexapoda</taxon>
        <taxon>Insecta</taxon>
        <taxon>Pterygota</taxon>
        <taxon>Neoptera</taxon>
        <taxon>Endopterygota</taxon>
        <taxon>Coleoptera</taxon>
        <taxon>Polyphaga</taxon>
        <taxon>Scarabaeiformia</taxon>
        <taxon>Scarabaeidae</taxon>
        <taxon>Melolonthinae</taxon>
        <taxon>Holotrichia</taxon>
    </lineage>
</organism>
<accession>A0ACB9SXD0</accession>
<sequence>MSDLLSKCEEYYGTRSFYEVLSVSPDAGEKEIKKAYHKLSLLVHPDRVEEAKKAVSTEKFKVLGKIYSILQNTEKRKVYDDSGEFDEDSYSTINWMEYWRSMFPRISTKDIENYEKEYIGSETEIHDVKRAYISSKGNMDVILEYVPFSNCDSEPRIIQIVKKLVDSGEVEEHDCFFNEPQKKKNKRRRKWEAERREAEKLNLTDEEIEKTIRKNQERRHQEFCSFMSSLEKKYTKPKKRQSIKDTPSPPKKTRRSARNK</sequence>
<dbReference type="Proteomes" id="UP001056778">
    <property type="component" value="Chromosome 6"/>
</dbReference>
<evidence type="ECO:0000313" key="2">
    <source>
        <dbReference type="Proteomes" id="UP001056778"/>
    </source>
</evidence>
<name>A0ACB9SXD0_HOLOL</name>
<keyword evidence="2" id="KW-1185">Reference proteome</keyword>
<reference evidence="1" key="1">
    <citation type="submission" date="2022-04" db="EMBL/GenBank/DDBJ databases">
        <title>Chromosome-scale genome assembly of Holotrichia oblita Faldermann.</title>
        <authorList>
            <person name="Rongchong L."/>
        </authorList>
    </citation>
    <scope>NUCLEOTIDE SEQUENCE</scope>
    <source>
        <strain evidence="1">81SQS9</strain>
    </source>
</reference>
<protein>
    <submittedName>
        <fullName evidence="1">Dnaj subfamily c member 9</fullName>
    </submittedName>
</protein>
<evidence type="ECO:0000313" key="1">
    <source>
        <dbReference type="EMBL" id="KAI4459241.1"/>
    </source>
</evidence>
<proteinExistence type="predicted"/>
<dbReference type="EMBL" id="CM043020">
    <property type="protein sequence ID" value="KAI4459241.1"/>
    <property type="molecule type" value="Genomic_DNA"/>
</dbReference>
<comment type="caution">
    <text evidence="1">The sequence shown here is derived from an EMBL/GenBank/DDBJ whole genome shotgun (WGS) entry which is preliminary data.</text>
</comment>